<sequence>MNLNKERKKKINEGNNNDKLFFKLYEYVAKINNFCIDINNEKVGSKIKCVSKNRKFNYKNEAANAQLEISDNIDKTNINILMKNKKKQLNKIIYENESYNFIGNESDDGNESFDEDEKSSHSFLDNESYNENENEDENENENVSESPIFINSQLKKMQEKKCNYKHMEECACNATEQCSTHINNNIKDNNSNYDIHNSQILKNKNNKIYEENNLNENEKKRKENSSDKNIGIYKEIENYYFIYKLNRKIEEHKSVNEIKILKKERTLILSEIIKKIEKILSYYKEIKNELHMLIKNKQFIYKTFYFIFLHYYYDYTEVKLMKMNKNKIERYLKYYTNTENFEIILNNIEKNEYAYFIDIYSNSINNDKNDSLDKIYNKKSEIKKNDEDEYEEEVIDDQDDESETEEDETENEKYDDMENEEIFESNEEKLEGKDNEDISSTDIEVPIYFDKVSDENEKIKEKKKKRCSKYEIFGNNIPTNTYFLDYFTKQICKNRQINYTNNINNKNLKKELYQHLLRKKKKNKTKTKKLYRKNEIYYMLQFSEKAINFFNKNCSYFNSKSKVTKYQSIIKRILNYIKKLFRDVLNNTDLNILNNKDNKNRLYTSIYEIKNSSYNKKFKNEYWTDNNINKYFSASNNDINVNCKANTLIYKNKNVINENDIDISSNQIFKIENTINENNNEAHNNLHTSNIYDSNNINKNIINEYNPFRDNKTNENINNFSSINNLIKDKSLMLTNDENEINKIYNNLNIIYFNKYVDEFEYYKKYKIKCKCMRDILNFIYKKSLIDENNIYIDEYNSIESFYVSTRIKILNNNILRNFDYFSNKDICKYIKNVCLLAIYISKLESDLFFYIFNNNLNSSIDIILNNIGVSVYDNINENIYELNNIQVIRKIIQIIYVDVIETYNDNSYRIICDYLRKICKALKERLLYIIEMYISYYTKNISKKIPYICFQPIKKKFINIINDFLYEEYSCIHNNEKKTKENKKDVHHMNTQKINDLTCSHNSVYYNENPLGKEKRYDHIEDDKHTENNNKNINIDNNACNIDYSSDSIESENNHKEHECNINLLNEKNVYKPFSFYDFQFNKDTKFCLRGIDMNIIGSIIILKTINFIIEEETYIDLFKECLDNTFNSLYYMYKQHIKEYNDIFNGSLFLLKNLSFLLYLFYKITKDKDFLNLYLDKELTQNLLFQEKGKRNYNDKISIENEKSILYFIKKVYNVSSNSDIQNKILTLFNESIYNFTITTISNVCFPLIKILSSEYKENILEKEENIKKVVHNFINEKKNKEENEDYNYMKVNFSFLNEINFKMLDKYAEKIIYENRETLNSKNKEAIKNSLQLFRQKIYFLFPKIYFYVKLFICSNTDQYNENNFFYYLFNYIIGILKYKIIYLLSEVYIILRCKYADDVRNIFEENYINDLYLFLNSNEQYICVFSDIHQYYDLNKNYNFLCE</sequence>
<feature type="compositionally biased region" description="Acidic residues" evidence="1">
    <location>
        <begin position="128"/>
        <end position="142"/>
    </location>
</feature>
<organism evidence="2 3">
    <name type="scientific">Plasmodium relictum</name>
    <dbReference type="NCBI Taxonomy" id="85471"/>
    <lineage>
        <taxon>Eukaryota</taxon>
        <taxon>Sar</taxon>
        <taxon>Alveolata</taxon>
        <taxon>Apicomplexa</taxon>
        <taxon>Aconoidasida</taxon>
        <taxon>Haemosporida</taxon>
        <taxon>Plasmodiidae</taxon>
        <taxon>Plasmodium</taxon>
        <taxon>Plasmodium (Haemamoeba)</taxon>
    </lineage>
</organism>
<dbReference type="VEuPathDB" id="PlasmoDB:PRELSG_1262300"/>
<dbReference type="GeneID" id="39737867"/>
<name>A0A1J1HB60_PLARL</name>
<dbReference type="Proteomes" id="UP000220158">
    <property type="component" value="Chromosome 12"/>
</dbReference>
<dbReference type="OMA" id="MYISYYT"/>
<evidence type="ECO:0000256" key="1">
    <source>
        <dbReference type="SAM" id="MobiDB-lite"/>
    </source>
</evidence>
<dbReference type="RefSeq" id="XP_028534728.1">
    <property type="nucleotide sequence ID" value="XM_028678438.1"/>
</dbReference>
<keyword evidence="3" id="KW-1185">Reference proteome</keyword>
<reference evidence="2 3" key="1">
    <citation type="submission" date="2015-04" db="EMBL/GenBank/DDBJ databases">
        <authorList>
            <consortium name="Pathogen Informatics"/>
        </authorList>
    </citation>
    <scope>NUCLEOTIDE SEQUENCE [LARGE SCALE GENOMIC DNA]</scope>
    <source>
        <strain evidence="2 3">SGS1</strain>
    </source>
</reference>
<gene>
    <name evidence="2" type="ORF">PRELSG_1262300</name>
</gene>
<dbReference type="OrthoDB" id="372060at2759"/>
<accession>A0A1J1HB60</accession>
<evidence type="ECO:0000313" key="2">
    <source>
        <dbReference type="EMBL" id="CRH01729.1"/>
    </source>
</evidence>
<feature type="compositionally biased region" description="Acidic residues" evidence="1">
    <location>
        <begin position="105"/>
        <end position="117"/>
    </location>
</feature>
<dbReference type="EMBL" id="LN835307">
    <property type="protein sequence ID" value="CRH01729.1"/>
    <property type="molecule type" value="Genomic_DNA"/>
</dbReference>
<feature type="region of interest" description="Disordered" evidence="1">
    <location>
        <begin position="105"/>
        <end position="147"/>
    </location>
</feature>
<evidence type="ECO:0000313" key="3">
    <source>
        <dbReference type="Proteomes" id="UP000220158"/>
    </source>
</evidence>
<dbReference type="KEGG" id="prel:PRELSG_1262300"/>
<feature type="region of interest" description="Disordered" evidence="1">
    <location>
        <begin position="385"/>
        <end position="420"/>
    </location>
</feature>
<proteinExistence type="predicted"/>
<feature type="compositionally biased region" description="Acidic residues" evidence="1">
    <location>
        <begin position="387"/>
        <end position="410"/>
    </location>
</feature>
<protein>
    <submittedName>
        <fullName evidence="2">Uncharacterized protein</fullName>
    </submittedName>
</protein>